<dbReference type="AlphaFoldDB" id="A0ABD5SWD8"/>
<gene>
    <name evidence="1" type="ORF">ACFQE6_30860</name>
</gene>
<dbReference type="EMBL" id="JBHSWV010000712">
    <property type="protein sequence ID" value="MFC6769268.1"/>
    <property type="molecule type" value="Genomic_DNA"/>
</dbReference>
<dbReference type="PANTHER" id="PTHR41247:SF1">
    <property type="entry name" value="HTH-TYPE TRANSCRIPTIONAL REPRESSOR YCNK"/>
    <property type="match status" value="1"/>
</dbReference>
<reference evidence="1 2" key="1">
    <citation type="journal article" date="2019" name="Int. J. Syst. Evol. Microbiol.">
        <title>The Global Catalogue of Microorganisms (GCM) 10K type strain sequencing project: providing services to taxonomists for standard genome sequencing and annotation.</title>
        <authorList>
            <consortium name="The Broad Institute Genomics Platform"/>
            <consortium name="The Broad Institute Genome Sequencing Center for Infectious Disease"/>
            <person name="Wu L."/>
            <person name="Ma J."/>
        </authorList>
    </citation>
    <scope>NUCLEOTIDE SEQUENCE [LARGE SCALE GENOMIC DNA]</scope>
    <source>
        <strain evidence="1 2">LMG 29247</strain>
    </source>
</reference>
<dbReference type="SUPFAM" id="SSF160387">
    <property type="entry name" value="NosL/MerB-like"/>
    <property type="match status" value="1"/>
</dbReference>
<dbReference type="Proteomes" id="UP001596383">
    <property type="component" value="Unassembled WGS sequence"/>
</dbReference>
<dbReference type="PROSITE" id="PS51257">
    <property type="entry name" value="PROKAR_LIPOPROTEIN"/>
    <property type="match status" value="1"/>
</dbReference>
<organism evidence="1 2">
    <name type="scientific">Natrinema soli</name>
    <dbReference type="NCBI Taxonomy" id="1930624"/>
    <lineage>
        <taxon>Archaea</taxon>
        <taxon>Methanobacteriati</taxon>
        <taxon>Methanobacteriota</taxon>
        <taxon>Stenosarchaea group</taxon>
        <taxon>Halobacteria</taxon>
        <taxon>Halobacteriales</taxon>
        <taxon>Natrialbaceae</taxon>
        <taxon>Natrinema</taxon>
    </lineage>
</organism>
<sequence>MTERDGIERRRLLGALGVGATACVGGCLGGDGAEDDDDEDDAQVHEPTMEIEFDDDGPFDFDDGERCAVCGMPAKKYFGTGQLVHENGLAAVFDSPGCLFAYTVSSTPDSPIAAAWTTDYETRDLIDATAAHFVLITDEEAAEDPMGIDPRPYAERDDAVAFLEEWEAEELTPDDDIIVGFEDVSLEIAATYRGNRLPDE</sequence>
<keyword evidence="2" id="KW-1185">Reference proteome</keyword>
<proteinExistence type="predicted"/>
<dbReference type="RefSeq" id="WP_273741942.1">
    <property type="nucleotide sequence ID" value="NZ_JAQIVI010000712.1"/>
</dbReference>
<comment type="caution">
    <text evidence="1">The sequence shown here is derived from an EMBL/GenBank/DDBJ whole genome shotgun (WGS) entry which is preliminary data.</text>
</comment>
<protein>
    <submittedName>
        <fullName evidence="1">Nitrous oxide reductase accessory protein NosL</fullName>
    </submittedName>
</protein>
<dbReference type="Pfam" id="PF05573">
    <property type="entry name" value="NosL"/>
    <property type="match status" value="1"/>
</dbReference>
<evidence type="ECO:0000313" key="1">
    <source>
        <dbReference type="EMBL" id="MFC6769268.1"/>
    </source>
</evidence>
<dbReference type="PANTHER" id="PTHR41247">
    <property type="entry name" value="HTH-TYPE TRANSCRIPTIONAL REPRESSOR YCNK"/>
    <property type="match status" value="1"/>
</dbReference>
<accession>A0ABD5SWD8</accession>
<name>A0ABD5SWD8_9EURY</name>
<evidence type="ECO:0000313" key="2">
    <source>
        <dbReference type="Proteomes" id="UP001596383"/>
    </source>
</evidence>
<dbReference type="InterPro" id="IPR008719">
    <property type="entry name" value="N2O_reductase_NosL"/>
</dbReference>